<dbReference type="EMBL" id="JAEKNR010000090">
    <property type="protein sequence ID" value="MBJ7598046.1"/>
    <property type="molecule type" value="Genomic_DNA"/>
</dbReference>
<evidence type="ECO:0000313" key="3">
    <source>
        <dbReference type="Proteomes" id="UP000612893"/>
    </source>
</evidence>
<gene>
    <name evidence="2" type="ORF">JF922_08155</name>
</gene>
<dbReference type="InterPro" id="IPR029461">
    <property type="entry name" value="TT1561-like"/>
</dbReference>
<reference evidence="2" key="1">
    <citation type="submission" date="2020-10" db="EMBL/GenBank/DDBJ databases">
        <title>Ca. Dormibacterota MAGs.</title>
        <authorList>
            <person name="Montgomery K."/>
        </authorList>
    </citation>
    <scope>NUCLEOTIDE SEQUENCE [LARGE SCALE GENOMIC DNA]</scope>
    <source>
        <strain evidence="2">SC8812_S17_10</strain>
    </source>
</reference>
<dbReference type="AlphaFoldDB" id="A0A934JY76"/>
<keyword evidence="3" id="KW-1185">Reference proteome</keyword>
<evidence type="ECO:0000259" key="1">
    <source>
        <dbReference type="Pfam" id="PF14582"/>
    </source>
</evidence>
<dbReference type="Gene3D" id="3.60.21.10">
    <property type="match status" value="1"/>
</dbReference>
<dbReference type="InterPro" id="IPR029052">
    <property type="entry name" value="Metallo-depent_PP-like"/>
</dbReference>
<proteinExistence type="predicted"/>
<dbReference type="SUPFAM" id="SSF56300">
    <property type="entry name" value="Metallo-dependent phosphatases"/>
    <property type="match status" value="1"/>
</dbReference>
<dbReference type="RefSeq" id="WP_338200758.1">
    <property type="nucleotide sequence ID" value="NZ_JAEKNR010000090.1"/>
</dbReference>
<evidence type="ECO:0000313" key="2">
    <source>
        <dbReference type="EMBL" id="MBJ7598046.1"/>
    </source>
</evidence>
<feature type="domain" description="Metallophosphoesterase TT1561-like" evidence="1">
    <location>
        <begin position="43"/>
        <end position="202"/>
    </location>
</feature>
<dbReference type="Proteomes" id="UP000612893">
    <property type="component" value="Unassembled WGS sequence"/>
</dbReference>
<dbReference type="Pfam" id="PF14582">
    <property type="entry name" value="Metallophos_3"/>
    <property type="match status" value="1"/>
</dbReference>
<sequence length="211" mass="23615">MTRILAIADEVDEALYGDKLYELRPDVIVSCGDLPFEYLENLVSRANVPLLYVPGNHDPDLEHNDVHWGTMVTAPIPGPQGCDSVDVRVFDGPGLRVAGLGGSLRYNSGDNQHTQTEMRLRALRLEMRLRWKRAWKGGRLDVLVTHAPPLGLGDLDDDAHRGFAAFHRLVTTFAPRLLIHGHIHPVSRRQNELKMGDTLVVNAIPRRLLEV</sequence>
<organism evidence="2 3">
    <name type="scientific">Candidatus Nephthysia bennettiae</name>
    <dbReference type="NCBI Taxonomy" id="3127016"/>
    <lineage>
        <taxon>Bacteria</taxon>
        <taxon>Bacillati</taxon>
        <taxon>Candidatus Dormiibacterota</taxon>
        <taxon>Candidatus Dormibacteria</taxon>
        <taxon>Candidatus Dormibacterales</taxon>
        <taxon>Candidatus Dormibacteraceae</taxon>
        <taxon>Candidatus Nephthysia</taxon>
    </lineage>
</organism>
<comment type="caution">
    <text evidence="2">The sequence shown here is derived from an EMBL/GenBank/DDBJ whole genome shotgun (WGS) entry which is preliminary data.</text>
</comment>
<protein>
    <submittedName>
        <fullName evidence="2">Metallophosphoesterase family protein</fullName>
    </submittedName>
</protein>
<accession>A0A934JY76</accession>
<name>A0A934JY76_9BACT</name>